<evidence type="ECO:0000313" key="1">
    <source>
        <dbReference type="EMBL" id="GBL85391.1"/>
    </source>
</evidence>
<keyword evidence="2" id="KW-1185">Reference proteome</keyword>
<feature type="non-terminal residue" evidence="1">
    <location>
        <position position="94"/>
    </location>
</feature>
<name>A0A4Y2AZ68_ARAVE</name>
<proteinExistence type="predicted"/>
<dbReference type="EMBL" id="BGPR01000043">
    <property type="protein sequence ID" value="GBL85391.1"/>
    <property type="molecule type" value="Genomic_DNA"/>
</dbReference>
<gene>
    <name evidence="1" type="ORF">AVEN_34585_1</name>
</gene>
<dbReference type="Proteomes" id="UP000499080">
    <property type="component" value="Unassembled WGS sequence"/>
</dbReference>
<comment type="caution">
    <text evidence="1">The sequence shown here is derived from an EMBL/GenBank/DDBJ whole genome shotgun (WGS) entry which is preliminary data.</text>
</comment>
<organism evidence="1 2">
    <name type="scientific">Araneus ventricosus</name>
    <name type="common">Orbweaver spider</name>
    <name type="synonym">Epeira ventricosa</name>
    <dbReference type="NCBI Taxonomy" id="182803"/>
    <lineage>
        <taxon>Eukaryota</taxon>
        <taxon>Metazoa</taxon>
        <taxon>Ecdysozoa</taxon>
        <taxon>Arthropoda</taxon>
        <taxon>Chelicerata</taxon>
        <taxon>Arachnida</taxon>
        <taxon>Araneae</taxon>
        <taxon>Araneomorphae</taxon>
        <taxon>Entelegynae</taxon>
        <taxon>Araneoidea</taxon>
        <taxon>Araneidae</taxon>
        <taxon>Araneus</taxon>
    </lineage>
</organism>
<reference evidence="1 2" key="1">
    <citation type="journal article" date="2019" name="Sci. Rep.">
        <title>Orb-weaving spider Araneus ventricosus genome elucidates the spidroin gene catalogue.</title>
        <authorList>
            <person name="Kono N."/>
            <person name="Nakamura H."/>
            <person name="Ohtoshi R."/>
            <person name="Moran D.A.P."/>
            <person name="Shinohara A."/>
            <person name="Yoshida Y."/>
            <person name="Fujiwara M."/>
            <person name="Mori M."/>
            <person name="Tomita M."/>
            <person name="Arakawa K."/>
        </authorList>
    </citation>
    <scope>NUCLEOTIDE SEQUENCE [LARGE SCALE GENOMIC DNA]</scope>
</reference>
<dbReference type="AlphaFoldDB" id="A0A4Y2AZ68"/>
<protein>
    <submittedName>
        <fullName evidence="1">Uncharacterized protein</fullName>
    </submittedName>
</protein>
<accession>A0A4Y2AZ68</accession>
<sequence>MRLSISRQTPWSRFTAINPRSIASCMICLHLSKSSEITSRLFISLGCVTDSVLMPLLTATLNELKVRIENASYGGEMDYSMDVVRVSKESDIGK</sequence>
<evidence type="ECO:0000313" key="2">
    <source>
        <dbReference type="Proteomes" id="UP000499080"/>
    </source>
</evidence>